<dbReference type="Pfam" id="PF00440">
    <property type="entry name" value="TetR_N"/>
    <property type="match status" value="1"/>
</dbReference>
<evidence type="ECO:0000313" key="6">
    <source>
        <dbReference type="EMBL" id="TKK85926.1"/>
    </source>
</evidence>
<evidence type="ECO:0000256" key="2">
    <source>
        <dbReference type="ARBA" id="ARBA00023125"/>
    </source>
</evidence>
<protein>
    <submittedName>
        <fullName evidence="6">TetR/AcrR family transcriptional regulator</fullName>
    </submittedName>
</protein>
<keyword evidence="3" id="KW-0804">Transcription</keyword>
<dbReference type="GO" id="GO:0003700">
    <property type="term" value="F:DNA-binding transcription factor activity"/>
    <property type="evidence" value="ECO:0007669"/>
    <property type="project" value="TreeGrafter"/>
</dbReference>
<dbReference type="Proteomes" id="UP000308705">
    <property type="component" value="Unassembled WGS sequence"/>
</dbReference>
<evidence type="ECO:0000256" key="3">
    <source>
        <dbReference type="ARBA" id="ARBA00023163"/>
    </source>
</evidence>
<keyword evidence="7" id="KW-1185">Reference proteome</keyword>
<evidence type="ECO:0000256" key="4">
    <source>
        <dbReference type="PROSITE-ProRule" id="PRU00335"/>
    </source>
</evidence>
<evidence type="ECO:0000259" key="5">
    <source>
        <dbReference type="PROSITE" id="PS50977"/>
    </source>
</evidence>
<dbReference type="PANTHER" id="PTHR30055:SF234">
    <property type="entry name" value="HTH-TYPE TRANSCRIPTIONAL REGULATOR BETI"/>
    <property type="match status" value="1"/>
</dbReference>
<keyword evidence="1" id="KW-0805">Transcription regulation</keyword>
<dbReference type="EMBL" id="SZQA01000024">
    <property type="protein sequence ID" value="TKK85926.1"/>
    <property type="molecule type" value="Genomic_DNA"/>
</dbReference>
<proteinExistence type="predicted"/>
<comment type="caution">
    <text evidence="6">The sequence shown here is derived from an EMBL/GenBank/DDBJ whole genome shotgun (WGS) entry which is preliminary data.</text>
</comment>
<keyword evidence="2 4" id="KW-0238">DNA-binding</keyword>
<dbReference type="SUPFAM" id="SSF46689">
    <property type="entry name" value="Homeodomain-like"/>
    <property type="match status" value="1"/>
</dbReference>
<dbReference type="PANTHER" id="PTHR30055">
    <property type="entry name" value="HTH-TYPE TRANSCRIPTIONAL REGULATOR RUTR"/>
    <property type="match status" value="1"/>
</dbReference>
<feature type="DNA-binding region" description="H-T-H motif" evidence="4">
    <location>
        <begin position="29"/>
        <end position="48"/>
    </location>
</feature>
<dbReference type="PROSITE" id="PS50977">
    <property type="entry name" value="HTH_TETR_2"/>
    <property type="match status" value="1"/>
</dbReference>
<dbReference type="InterPro" id="IPR001647">
    <property type="entry name" value="HTH_TetR"/>
</dbReference>
<dbReference type="Gene3D" id="1.10.357.10">
    <property type="entry name" value="Tetracycline Repressor, domain 2"/>
    <property type="match status" value="1"/>
</dbReference>
<evidence type="ECO:0000313" key="7">
    <source>
        <dbReference type="Proteomes" id="UP000308705"/>
    </source>
</evidence>
<dbReference type="AlphaFoldDB" id="A0A4U3MDY8"/>
<dbReference type="OrthoDB" id="3186364at2"/>
<dbReference type="InterPro" id="IPR050109">
    <property type="entry name" value="HTH-type_TetR-like_transc_reg"/>
</dbReference>
<gene>
    <name evidence="6" type="ORF">FDA94_23810</name>
</gene>
<dbReference type="RefSeq" id="WP_137249292.1">
    <property type="nucleotide sequence ID" value="NZ_SZQA01000024.1"/>
</dbReference>
<organism evidence="6 7">
    <name type="scientific">Herbidospora galbida</name>
    <dbReference type="NCBI Taxonomy" id="2575442"/>
    <lineage>
        <taxon>Bacteria</taxon>
        <taxon>Bacillati</taxon>
        <taxon>Actinomycetota</taxon>
        <taxon>Actinomycetes</taxon>
        <taxon>Streptosporangiales</taxon>
        <taxon>Streptosporangiaceae</taxon>
        <taxon>Herbidospora</taxon>
    </lineage>
</organism>
<dbReference type="GO" id="GO:0000976">
    <property type="term" value="F:transcription cis-regulatory region binding"/>
    <property type="evidence" value="ECO:0007669"/>
    <property type="project" value="TreeGrafter"/>
</dbReference>
<reference evidence="6 7" key="1">
    <citation type="submission" date="2019-04" db="EMBL/GenBank/DDBJ databases">
        <title>Herbidospora sp. NEAU-GS14.nov., a novel actinomycete isolated from soil.</title>
        <authorList>
            <person name="Han L."/>
        </authorList>
    </citation>
    <scope>NUCLEOTIDE SEQUENCE [LARGE SCALE GENOMIC DNA]</scope>
    <source>
        <strain evidence="6 7">NEAU-GS14</strain>
    </source>
</reference>
<name>A0A4U3MDY8_9ACTN</name>
<dbReference type="InterPro" id="IPR009057">
    <property type="entry name" value="Homeodomain-like_sf"/>
</dbReference>
<accession>A0A4U3MDY8</accession>
<feature type="domain" description="HTH tetR-type" evidence="5">
    <location>
        <begin position="6"/>
        <end position="66"/>
    </location>
</feature>
<evidence type="ECO:0000256" key="1">
    <source>
        <dbReference type="ARBA" id="ARBA00023015"/>
    </source>
</evidence>
<sequence length="181" mass="19585">MTRSATSMRADILESALRLFAAHGFRGTSLQDIASDVGCSKASLLYHFTNKDAILSELFAPIGQEFETLLQRLAPLQGEEAARAAVAGVVDMSLRFRRQVKILLLDVDALLDHPELPCVDDVTEALVDAMVGRAPEQEPRVAGWMALLGIFLTTARGVAIPDETMRAELTDGAFRTLGLSS</sequence>
<dbReference type="PRINTS" id="PR00455">
    <property type="entry name" value="HTHTETR"/>
</dbReference>